<keyword evidence="3" id="KW-1185">Reference proteome</keyword>
<dbReference type="Proteomes" id="UP000762676">
    <property type="component" value="Unassembled WGS sequence"/>
</dbReference>
<feature type="compositionally biased region" description="Polar residues" evidence="1">
    <location>
        <begin position="113"/>
        <end position="123"/>
    </location>
</feature>
<name>A0AAV4F5H6_9GAST</name>
<organism evidence="2 3">
    <name type="scientific">Elysia marginata</name>
    <dbReference type="NCBI Taxonomy" id="1093978"/>
    <lineage>
        <taxon>Eukaryota</taxon>
        <taxon>Metazoa</taxon>
        <taxon>Spiralia</taxon>
        <taxon>Lophotrochozoa</taxon>
        <taxon>Mollusca</taxon>
        <taxon>Gastropoda</taxon>
        <taxon>Heterobranchia</taxon>
        <taxon>Euthyneura</taxon>
        <taxon>Panpulmonata</taxon>
        <taxon>Sacoglossa</taxon>
        <taxon>Placobranchoidea</taxon>
        <taxon>Plakobranchidae</taxon>
        <taxon>Elysia</taxon>
    </lineage>
</organism>
<feature type="region of interest" description="Disordered" evidence="1">
    <location>
        <begin position="1"/>
        <end position="25"/>
    </location>
</feature>
<evidence type="ECO:0000313" key="2">
    <source>
        <dbReference type="EMBL" id="GFR67671.1"/>
    </source>
</evidence>
<feature type="region of interest" description="Disordered" evidence="1">
    <location>
        <begin position="46"/>
        <end position="133"/>
    </location>
</feature>
<evidence type="ECO:0000313" key="3">
    <source>
        <dbReference type="Proteomes" id="UP000762676"/>
    </source>
</evidence>
<comment type="caution">
    <text evidence="2">The sequence shown here is derived from an EMBL/GenBank/DDBJ whole genome shotgun (WGS) entry which is preliminary data.</text>
</comment>
<dbReference type="EMBL" id="BMAT01011158">
    <property type="protein sequence ID" value="GFR67671.1"/>
    <property type="molecule type" value="Genomic_DNA"/>
</dbReference>
<evidence type="ECO:0000256" key="1">
    <source>
        <dbReference type="SAM" id="MobiDB-lite"/>
    </source>
</evidence>
<protein>
    <submittedName>
        <fullName evidence="2">Uncharacterized protein</fullName>
    </submittedName>
</protein>
<gene>
    <name evidence="2" type="ORF">ElyMa_005589000</name>
</gene>
<sequence length="133" mass="14906">MQQRKRRWKEKAGDPWLPASSKRRNPRNVIIIIINSNFPLEHKQTATILGDQPAPKSSTCMKKEKGLEGEQPNPVKITNATETFEERNFTPGRRRKAGHLTGDAMGGDESRGEASSLTANLLTPKQPMRMVLT</sequence>
<reference evidence="2 3" key="1">
    <citation type="journal article" date="2021" name="Elife">
        <title>Chloroplast acquisition without the gene transfer in kleptoplastic sea slugs, Plakobranchus ocellatus.</title>
        <authorList>
            <person name="Maeda T."/>
            <person name="Takahashi S."/>
            <person name="Yoshida T."/>
            <person name="Shimamura S."/>
            <person name="Takaki Y."/>
            <person name="Nagai Y."/>
            <person name="Toyoda A."/>
            <person name="Suzuki Y."/>
            <person name="Arimoto A."/>
            <person name="Ishii H."/>
            <person name="Satoh N."/>
            <person name="Nishiyama T."/>
            <person name="Hasebe M."/>
            <person name="Maruyama T."/>
            <person name="Minagawa J."/>
            <person name="Obokata J."/>
            <person name="Shigenobu S."/>
        </authorList>
    </citation>
    <scope>NUCLEOTIDE SEQUENCE [LARGE SCALE GENOMIC DNA]</scope>
</reference>
<accession>A0AAV4F5H6</accession>
<proteinExistence type="predicted"/>
<dbReference type="AlphaFoldDB" id="A0AAV4F5H6"/>